<dbReference type="Proteomes" id="UP000004671">
    <property type="component" value="Chromosome"/>
</dbReference>
<dbReference type="AlphaFoldDB" id="H1XWQ8"/>
<reference evidence="4 5" key="1">
    <citation type="submission" date="2011-09" db="EMBL/GenBank/DDBJ databases">
        <title>The permanent draft genome of Caldithrix abyssi DSM 13497.</title>
        <authorList>
            <consortium name="US DOE Joint Genome Institute (JGI-PGF)"/>
            <person name="Lucas S."/>
            <person name="Han J."/>
            <person name="Lapidus A."/>
            <person name="Bruce D."/>
            <person name="Goodwin L."/>
            <person name="Pitluck S."/>
            <person name="Peters L."/>
            <person name="Kyrpides N."/>
            <person name="Mavromatis K."/>
            <person name="Ivanova N."/>
            <person name="Mikhailova N."/>
            <person name="Chertkov O."/>
            <person name="Detter J.C."/>
            <person name="Tapia R."/>
            <person name="Han C."/>
            <person name="Land M."/>
            <person name="Hauser L."/>
            <person name="Markowitz V."/>
            <person name="Cheng J.-F."/>
            <person name="Hugenholtz P."/>
            <person name="Woyke T."/>
            <person name="Wu D."/>
            <person name="Spring S."/>
            <person name="Brambilla E."/>
            <person name="Klenk H.-P."/>
            <person name="Eisen J.A."/>
        </authorList>
    </citation>
    <scope>NUCLEOTIDE SEQUENCE [LARGE SCALE GENOMIC DNA]</scope>
    <source>
        <strain evidence="4 5">DSM 13497</strain>
    </source>
</reference>
<evidence type="ECO:0000256" key="2">
    <source>
        <dbReference type="ARBA" id="ARBA00024446"/>
    </source>
</evidence>
<proteinExistence type="predicted"/>
<dbReference type="STRING" id="880073.Cabys_2350"/>
<evidence type="ECO:0000313" key="4">
    <source>
        <dbReference type="EMBL" id="EHO43034.1"/>
    </source>
</evidence>
<sequence length="91" mass="10246">MIIGKVIGNLVATQKHHAYENKKLLLVKPIDWQGNEEKETIIAVDTVDAGIGDRVLIMSEGNSTTEELKFERRQPVRTIVIAIIDDIHKRA</sequence>
<name>H1XWQ8_CALAY</name>
<dbReference type="HOGENOM" id="CLU_148498_2_1_0"/>
<accession>H1XWQ8</accession>
<dbReference type="Proteomes" id="UP000183868">
    <property type="component" value="Chromosome"/>
</dbReference>
<evidence type="ECO:0000313" key="3">
    <source>
        <dbReference type="EMBL" id="APF19099.1"/>
    </source>
</evidence>
<dbReference type="InterPro" id="IPR004992">
    <property type="entry name" value="EutN_CcmL"/>
</dbReference>
<dbReference type="EMBL" id="CM001402">
    <property type="protein sequence ID" value="EHO43034.1"/>
    <property type="molecule type" value="Genomic_DNA"/>
</dbReference>
<dbReference type="PROSITE" id="PS51932">
    <property type="entry name" value="BMV"/>
    <property type="match status" value="1"/>
</dbReference>
<dbReference type="CDD" id="cd01614">
    <property type="entry name" value="EutN_CcmL"/>
    <property type="match status" value="1"/>
</dbReference>
<evidence type="ECO:0000256" key="1">
    <source>
        <dbReference type="ARBA" id="ARBA00024322"/>
    </source>
</evidence>
<comment type="subcellular location">
    <subcellularLocation>
        <location evidence="1">Bacterial microcompartment</location>
    </subcellularLocation>
</comment>
<evidence type="ECO:0000313" key="5">
    <source>
        <dbReference type="Proteomes" id="UP000004671"/>
    </source>
</evidence>
<dbReference type="GO" id="GO:0031469">
    <property type="term" value="C:bacterial microcompartment"/>
    <property type="evidence" value="ECO:0007669"/>
    <property type="project" value="UniProtKB-SubCell"/>
</dbReference>
<dbReference type="Gene3D" id="2.40.50.220">
    <property type="entry name" value="EutN/Ccml"/>
    <property type="match status" value="1"/>
</dbReference>
<dbReference type="PANTHER" id="PTHR36539:SF1">
    <property type="entry name" value="BACTERIAL MICROCOMPARTMENT SHELL VERTEX PROTEIN EUTN"/>
    <property type="match status" value="1"/>
</dbReference>
<keyword evidence="5" id="KW-1185">Reference proteome</keyword>
<organism evidence="4 5">
    <name type="scientific">Caldithrix abyssi DSM 13497</name>
    <dbReference type="NCBI Taxonomy" id="880073"/>
    <lineage>
        <taxon>Bacteria</taxon>
        <taxon>Pseudomonadati</taxon>
        <taxon>Calditrichota</taxon>
        <taxon>Calditrichia</taxon>
        <taxon>Calditrichales</taxon>
        <taxon>Calditrichaceae</taxon>
        <taxon>Caldithrix</taxon>
    </lineage>
</organism>
<reference evidence="3 6" key="2">
    <citation type="submission" date="2016-11" db="EMBL/GenBank/DDBJ databases">
        <title>Genomic analysis of Caldithrix abyssi and proposal of a novel bacterial phylum Caldithrichaeota.</title>
        <authorList>
            <person name="Kublanov I."/>
            <person name="Sigalova O."/>
            <person name="Gavrilov S."/>
            <person name="Lebedinsky A."/>
            <person name="Ivanova N."/>
            <person name="Daum C."/>
            <person name="Reddy T."/>
            <person name="Klenk H.P."/>
            <person name="Goker M."/>
            <person name="Reva O."/>
            <person name="Miroshnichenko M."/>
            <person name="Kyprides N."/>
            <person name="Woyke T."/>
            <person name="Gelfand M."/>
        </authorList>
    </citation>
    <scope>NUCLEOTIDE SEQUENCE [LARGE SCALE GENOMIC DNA]</scope>
    <source>
        <strain evidence="3 6">LF13</strain>
    </source>
</reference>
<dbReference type="RefSeq" id="WP_006930495.1">
    <property type="nucleotide sequence ID" value="NZ_CM001402.1"/>
</dbReference>
<dbReference type="Pfam" id="PF03319">
    <property type="entry name" value="EutN_CcmL"/>
    <property type="match status" value="1"/>
</dbReference>
<dbReference type="PANTHER" id="PTHR36539">
    <property type="entry name" value="ETHANOLAMINE UTILIZATION PROTEIN EUTN"/>
    <property type="match status" value="1"/>
</dbReference>
<dbReference type="KEGG" id="caby:Cabys_2350"/>
<dbReference type="OrthoDB" id="196195at2"/>
<keyword evidence="2" id="KW-1283">Bacterial microcompartment</keyword>
<dbReference type="SUPFAM" id="SSF159133">
    <property type="entry name" value="EutN/CcmL-like"/>
    <property type="match status" value="1"/>
</dbReference>
<dbReference type="eggNOG" id="COG4576">
    <property type="taxonomic scope" value="Bacteria"/>
</dbReference>
<evidence type="ECO:0000313" key="6">
    <source>
        <dbReference type="Proteomes" id="UP000183868"/>
    </source>
</evidence>
<protein>
    <submittedName>
        <fullName evidence="3 4">Ethanolamine utilization protein EutN</fullName>
    </submittedName>
</protein>
<dbReference type="InterPro" id="IPR036677">
    <property type="entry name" value="EutN_CcmL_sf"/>
</dbReference>
<dbReference type="PaxDb" id="880073-Calab_3434"/>
<gene>
    <name evidence="3" type="ORF">Cabys_2350</name>
    <name evidence="4" type="ORF">Calab_3434</name>
</gene>
<dbReference type="EMBL" id="CP018099">
    <property type="protein sequence ID" value="APF19099.1"/>
    <property type="molecule type" value="Genomic_DNA"/>
</dbReference>